<keyword evidence="3" id="KW-1185">Reference proteome</keyword>
<organism evidence="2 3">
    <name type="scientific">Anas platyrhynchos</name>
    <name type="common">Mallard</name>
    <name type="synonym">Anas boschas</name>
    <dbReference type="NCBI Taxonomy" id="8839"/>
    <lineage>
        <taxon>Eukaryota</taxon>
        <taxon>Metazoa</taxon>
        <taxon>Chordata</taxon>
        <taxon>Craniata</taxon>
        <taxon>Vertebrata</taxon>
        <taxon>Euteleostomi</taxon>
        <taxon>Archelosauria</taxon>
        <taxon>Archosauria</taxon>
        <taxon>Dinosauria</taxon>
        <taxon>Saurischia</taxon>
        <taxon>Theropoda</taxon>
        <taxon>Coelurosauria</taxon>
        <taxon>Aves</taxon>
        <taxon>Neognathae</taxon>
        <taxon>Galloanserae</taxon>
        <taxon>Anseriformes</taxon>
        <taxon>Anatidae</taxon>
        <taxon>Anatinae</taxon>
        <taxon>Anas</taxon>
    </lineage>
</organism>
<name>R0JQE0_ANAPL</name>
<evidence type="ECO:0000313" key="2">
    <source>
        <dbReference type="EMBL" id="EOA99585.1"/>
    </source>
</evidence>
<sequence length="223" mass="25031">MLPCSSFTPAAVTKREAETCRCDLQKGPQTSSVLYYQSVSQQRRGIINAPKFITLMQEMSEGISKPSDTPPPFSIPSSNKGVRKLHGATYQKKFFFCQAVPCGRSSSSTAHLHWAPLFAQTLQGSRHADRAMQAVSQLAERAAHNNFKRQEESRTKFPKERTDETNYPAISETDFGWLKRRRGRVQEGKTRGSQGVSAILGESRERDATRDRETEFNNCLEPG</sequence>
<dbReference type="EMBL" id="KB743301">
    <property type="protein sequence ID" value="EOA99585.1"/>
    <property type="molecule type" value="Genomic_DNA"/>
</dbReference>
<evidence type="ECO:0000313" key="3">
    <source>
        <dbReference type="Proteomes" id="UP000296049"/>
    </source>
</evidence>
<gene>
    <name evidence="2" type="ORF">Anapl_04558</name>
</gene>
<dbReference type="AlphaFoldDB" id="R0JQE0"/>
<evidence type="ECO:0000256" key="1">
    <source>
        <dbReference type="SAM" id="MobiDB-lite"/>
    </source>
</evidence>
<proteinExistence type="predicted"/>
<dbReference type="Proteomes" id="UP000296049">
    <property type="component" value="Unassembled WGS sequence"/>
</dbReference>
<feature type="compositionally biased region" description="Basic and acidic residues" evidence="1">
    <location>
        <begin position="202"/>
        <end position="215"/>
    </location>
</feature>
<feature type="region of interest" description="Disordered" evidence="1">
    <location>
        <begin position="184"/>
        <end position="223"/>
    </location>
</feature>
<protein>
    <submittedName>
        <fullName evidence="2">Uncharacterized protein</fullName>
    </submittedName>
</protein>
<reference evidence="3" key="1">
    <citation type="journal article" date="2013" name="Nat. Genet.">
        <title>The duck genome and transcriptome provide insight into an avian influenza virus reservoir species.</title>
        <authorList>
            <person name="Huang Y."/>
            <person name="Li Y."/>
            <person name="Burt D.W."/>
            <person name="Chen H."/>
            <person name="Zhang Y."/>
            <person name="Qian W."/>
            <person name="Kim H."/>
            <person name="Gan S."/>
            <person name="Zhao Y."/>
            <person name="Li J."/>
            <person name="Yi K."/>
            <person name="Feng H."/>
            <person name="Zhu P."/>
            <person name="Li B."/>
            <person name="Liu Q."/>
            <person name="Fairley S."/>
            <person name="Magor K.E."/>
            <person name="Du Z."/>
            <person name="Hu X."/>
            <person name="Goodman L."/>
            <person name="Tafer H."/>
            <person name="Vignal A."/>
            <person name="Lee T."/>
            <person name="Kim K.W."/>
            <person name="Sheng Z."/>
            <person name="An Y."/>
            <person name="Searle S."/>
            <person name="Herrero J."/>
            <person name="Groenen M.A."/>
            <person name="Crooijmans R.P."/>
            <person name="Faraut T."/>
            <person name="Cai Q."/>
            <person name="Webster R.G."/>
            <person name="Aldridge J.R."/>
            <person name="Warren W.C."/>
            <person name="Bartschat S."/>
            <person name="Kehr S."/>
            <person name="Marz M."/>
            <person name="Stadler P.F."/>
            <person name="Smith J."/>
            <person name="Kraus R.H."/>
            <person name="Zhao Y."/>
            <person name="Ren L."/>
            <person name="Fei J."/>
            <person name="Morisson M."/>
            <person name="Kaiser P."/>
            <person name="Griffin D.K."/>
            <person name="Rao M."/>
            <person name="Pitel F."/>
            <person name="Wang J."/>
            <person name="Li N."/>
        </authorList>
    </citation>
    <scope>NUCLEOTIDE SEQUENCE [LARGE SCALE GENOMIC DNA]</scope>
</reference>
<accession>R0JQE0</accession>